<reference evidence="9" key="1">
    <citation type="submission" date="2023-03" db="EMBL/GenBank/DDBJ databases">
        <authorList>
            <person name="Shen W."/>
            <person name="Cai J."/>
        </authorList>
    </citation>
    <scope>NUCLEOTIDE SEQUENCE</scope>
    <source>
        <strain evidence="9">B226-2</strain>
    </source>
</reference>
<feature type="transmembrane region" description="Helical" evidence="7">
    <location>
        <begin position="75"/>
        <end position="94"/>
    </location>
</feature>
<evidence type="ECO:0000256" key="1">
    <source>
        <dbReference type="ARBA" id="ARBA00004651"/>
    </source>
</evidence>
<dbReference type="Pfam" id="PF00528">
    <property type="entry name" value="BPD_transp_1"/>
    <property type="match status" value="1"/>
</dbReference>
<comment type="caution">
    <text evidence="9">The sequence shown here is derived from an EMBL/GenBank/DDBJ whole genome shotgun (WGS) entry which is preliminary data.</text>
</comment>
<dbReference type="InterPro" id="IPR051393">
    <property type="entry name" value="ABC_transporter_permease"/>
</dbReference>
<dbReference type="EMBL" id="JARQBJ010000001">
    <property type="protein sequence ID" value="MDT2808929.1"/>
    <property type="molecule type" value="Genomic_DNA"/>
</dbReference>
<dbReference type="PANTHER" id="PTHR30193:SF1">
    <property type="entry name" value="ABC TRANSPORTER PERMEASE PROTEIN YESP-RELATED"/>
    <property type="match status" value="1"/>
</dbReference>
<dbReference type="RefSeq" id="WP_270596157.1">
    <property type="nucleotide sequence ID" value="NZ_CAJJLU010000001.1"/>
</dbReference>
<accession>A0AAW8TWK2</accession>
<feature type="transmembrane region" description="Helical" evidence="7">
    <location>
        <begin position="264"/>
        <end position="281"/>
    </location>
</feature>
<dbReference type="InterPro" id="IPR000515">
    <property type="entry name" value="MetI-like"/>
</dbReference>
<organism evidence="9 10">
    <name type="scientific">Enterococcus asini</name>
    <dbReference type="NCBI Taxonomy" id="57732"/>
    <lineage>
        <taxon>Bacteria</taxon>
        <taxon>Bacillati</taxon>
        <taxon>Bacillota</taxon>
        <taxon>Bacilli</taxon>
        <taxon>Lactobacillales</taxon>
        <taxon>Enterococcaceae</taxon>
        <taxon>Enterococcus</taxon>
    </lineage>
</organism>
<sequence>MKKSSRRKFTGLLYLMPWMIGILVFVVYPFGTSLYYSFTDYSMLSEPNFVGFANYRKMFFDDPVFWTSLKATVKFVFLNVPLKMIFALFIAYIMNAKLKGIGFFRTAYYIPSVLGANVAIAVLWQFLFKNDGLINMVLQAIGLNGVNWFSNPTAAMFMLVILRVWQFGSAMVIFLNALAEIPQELYEAASMDGASKVRQFFSVTLPQLTPIIFFNLILQLVQAFQEFDGPYLITGGGPSRQTYLLPMYIYDSAFGRYQMGYSSALSWILFIMIMIFTAVLFKSSKHWVFYADGGK</sequence>
<evidence type="ECO:0000259" key="8">
    <source>
        <dbReference type="PROSITE" id="PS50928"/>
    </source>
</evidence>
<keyword evidence="2 7" id="KW-0813">Transport</keyword>
<dbReference type="GO" id="GO:0055085">
    <property type="term" value="P:transmembrane transport"/>
    <property type="evidence" value="ECO:0007669"/>
    <property type="project" value="InterPro"/>
</dbReference>
<feature type="transmembrane region" description="Helical" evidence="7">
    <location>
        <begin position="12"/>
        <end position="38"/>
    </location>
</feature>
<dbReference type="SUPFAM" id="SSF161098">
    <property type="entry name" value="MetI-like"/>
    <property type="match status" value="1"/>
</dbReference>
<dbReference type="SUPFAM" id="SSF160964">
    <property type="entry name" value="MalF N-terminal region-like"/>
    <property type="match status" value="1"/>
</dbReference>
<dbReference type="Gene3D" id="1.10.3720.10">
    <property type="entry name" value="MetI-like"/>
    <property type="match status" value="1"/>
</dbReference>
<feature type="domain" description="ABC transmembrane type-1" evidence="8">
    <location>
        <begin position="69"/>
        <end position="280"/>
    </location>
</feature>
<evidence type="ECO:0000256" key="2">
    <source>
        <dbReference type="ARBA" id="ARBA00022448"/>
    </source>
</evidence>
<evidence type="ECO:0000256" key="4">
    <source>
        <dbReference type="ARBA" id="ARBA00022692"/>
    </source>
</evidence>
<keyword evidence="5 7" id="KW-1133">Transmembrane helix</keyword>
<dbReference type="Proteomes" id="UP001256711">
    <property type="component" value="Unassembled WGS sequence"/>
</dbReference>
<feature type="transmembrane region" description="Helical" evidence="7">
    <location>
        <begin position="154"/>
        <end position="179"/>
    </location>
</feature>
<evidence type="ECO:0000256" key="3">
    <source>
        <dbReference type="ARBA" id="ARBA00022475"/>
    </source>
</evidence>
<feature type="transmembrane region" description="Helical" evidence="7">
    <location>
        <begin position="106"/>
        <end position="127"/>
    </location>
</feature>
<evidence type="ECO:0000313" key="10">
    <source>
        <dbReference type="Proteomes" id="UP001256711"/>
    </source>
</evidence>
<gene>
    <name evidence="9" type="ORF">P7H43_00240</name>
</gene>
<keyword evidence="3" id="KW-1003">Cell membrane</keyword>
<comment type="similarity">
    <text evidence="7">Belongs to the binding-protein-dependent transport system permease family.</text>
</comment>
<dbReference type="InterPro" id="IPR035906">
    <property type="entry name" value="MetI-like_sf"/>
</dbReference>
<keyword evidence="6 7" id="KW-0472">Membrane</keyword>
<proteinExistence type="inferred from homology"/>
<evidence type="ECO:0000256" key="5">
    <source>
        <dbReference type="ARBA" id="ARBA00022989"/>
    </source>
</evidence>
<dbReference type="PROSITE" id="PS50928">
    <property type="entry name" value="ABC_TM1"/>
    <property type="match status" value="1"/>
</dbReference>
<dbReference type="PANTHER" id="PTHR30193">
    <property type="entry name" value="ABC TRANSPORTER PERMEASE PROTEIN"/>
    <property type="match status" value="1"/>
</dbReference>
<keyword evidence="4 7" id="KW-0812">Transmembrane</keyword>
<comment type="subcellular location">
    <subcellularLocation>
        <location evidence="1 7">Cell membrane</location>
        <topology evidence="1 7">Multi-pass membrane protein</topology>
    </subcellularLocation>
</comment>
<dbReference type="CDD" id="cd06261">
    <property type="entry name" value="TM_PBP2"/>
    <property type="match status" value="1"/>
</dbReference>
<protein>
    <submittedName>
        <fullName evidence="9">Sugar ABC transporter permease</fullName>
    </submittedName>
</protein>
<evidence type="ECO:0000313" key="9">
    <source>
        <dbReference type="EMBL" id="MDT2808929.1"/>
    </source>
</evidence>
<dbReference type="GO" id="GO:0005886">
    <property type="term" value="C:plasma membrane"/>
    <property type="evidence" value="ECO:0007669"/>
    <property type="project" value="UniProtKB-SubCell"/>
</dbReference>
<name>A0AAW8TWK2_9ENTE</name>
<evidence type="ECO:0000256" key="6">
    <source>
        <dbReference type="ARBA" id="ARBA00023136"/>
    </source>
</evidence>
<dbReference type="AlphaFoldDB" id="A0AAW8TWK2"/>
<evidence type="ECO:0000256" key="7">
    <source>
        <dbReference type="RuleBase" id="RU363032"/>
    </source>
</evidence>
<feature type="transmembrane region" description="Helical" evidence="7">
    <location>
        <begin position="200"/>
        <end position="221"/>
    </location>
</feature>